<feature type="transmembrane region" description="Helical" evidence="7">
    <location>
        <begin position="167"/>
        <end position="191"/>
    </location>
</feature>
<feature type="transmembrane region" description="Helical" evidence="7">
    <location>
        <begin position="214"/>
        <end position="237"/>
    </location>
</feature>
<feature type="compositionally biased region" description="Acidic residues" evidence="8">
    <location>
        <begin position="77"/>
        <end position="96"/>
    </location>
</feature>
<evidence type="ECO:0000256" key="2">
    <source>
        <dbReference type="ARBA" id="ARBA00022679"/>
    </source>
</evidence>
<evidence type="ECO:0000313" key="10">
    <source>
        <dbReference type="EMBL" id="CAD7246354.1"/>
    </source>
</evidence>
<accession>A0A7R9A303</accession>
<dbReference type="EC" id="2.3.1.225" evidence="7"/>
<evidence type="ECO:0000256" key="8">
    <source>
        <dbReference type="SAM" id="MobiDB-lite"/>
    </source>
</evidence>
<evidence type="ECO:0000256" key="1">
    <source>
        <dbReference type="ARBA" id="ARBA00004141"/>
    </source>
</evidence>
<feature type="transmembrane region" description="Helical" evidence="7">
    <location>
        <begin position="26"/>
        <end position="51"/>
    </location>
</feature>
<dbReference type="EMBL" id="CAJPEV010001108">
    <property type="protein sequence ID" value="CAG0890782.1"/>
    <property type="molecule type" value="Genomic_DNA"/>
</dbReference>
<dbReference type="Proteomes" id="UP000677054">
    <property type="component" value="Unassembled WGS sequence"/>
</dbReference>
<protein>
    <recommendedName>
        <fullName evidence="7">Palmitoyltransferase</fullName>
        <ecNumber evidence="7">2.3.1.225</ecNumber>
    </recommendedName>
</protein>
<feature type="region of interest" description="Disordered" evidence="8">
    <location>
        <begin position="77"/>
        <end position="107"/>
    </location>
</feature>
<keyword evidence="5 7" id="KW-0472">Membrane</keyword>
<dbReference type="PANTHER" id="PTHR12246">
    <property type="entry name" value="PALMITOYLTRANSFERASE ZDHHC16"/>
    <property type="match status" value="1"/>
</dbReference>
<dbReference type="InterPro" id="IPR039859">
    <property type="entry name" value="PFA4/ZDH16/20/ERF2-like"/>
</dbReference>
<comment type="catalytic activity">
    <reaction evidence="7">
        <text>L-cysteinyl-[protein] + hexadecanoyl-CoA = S-hexadecanoyl-L-cysteinyl-[protein] + CoA</text>
        <dbReference type="Rhea" id="RHEA:36683"/>
        <dbReference type="Rhea" id="RHEA-COMP:10131"/>
        <dbReference type="Rhea" id="RHEA-COMP:11032"/>
        <dbReference type="ChEBI" id="CHEBI:29950"/>
        <dbReference type="ChEBI" id="CHEBI:57287"/>
        <dbReference type="ChEBI" id="CHEBI:57379"/>
        <dbReference type="ChEBI" id="CHEBI:74151"/>
        <dbReference type="EC" id="2.3.1.225"/>
    </reaction>
</comment>
<comment type="similarity">
    <text evidence="7">Belongs to the DHHC palmitoyltransferase family.</text>
</comment>
<dbReference type="OrthoDB" id="331948at2759"/>
<evidence type="ECO:0000313" key="11">
    <source>
        <dbReference type="Proteomes" id="UP000677054"/>
    </source>
</evidence>
<organism evidence="10">
    <name type="scientific">Darwinula stevensoni</name>
    <dbReference type="NCBI Taxonomy" id="69355"/>
    <lineage>
        <taxon>Eukaryota</taxon>
        <taxon>Metazoa</taxon>
        <taxon>Ecdysozoa</taxon>
        <taxon>Arthropoda</taxon>
        <taxon>Crustacea</taxon>
        <taxon>Oligostraca</taxon>
        <taxon>Ostracoda</taxon>
        <taxon>Podocopa</taxon>
        <taxon>Podocopida</taxon>
        <taxon>Darwinulocopina</taxon>
        <taxon>Darwinuloidea</taxon>
        <taxon>Darwinulidae</taxon>
        <taxon>Darwinula</taxon>
    </lineage>
</organism>
<dbReference type="InterPro" id="IPR001594">
    <property type="entry name" value="Palmitoyltrfase_DHHC"/>
</dbReference>
<dbReference type="EMBL" id="LR900625">
    <property type="protein sequence ID" value="CAD7246354.1"/>
    <property type="molecule type" value="Genomic_DNA"/>
</dbReference>
<dbReference type="Pfam" id="PF01529">
    <property type="entry name" value="DHHC"/>
    <property type="match status" value="1"/>
</dbReference>
<evidence type="ECO:0000256" key="3">
    <source>
        <dbReference type="ARBA" id="ARBA00022692"/>
    </source>
</evidence>
<keyword evidence="11" id="KW-1185">Reference proteome</keyword>
<evidence type="ECO:0000256" key="5">
    <source>
        <dbReference type="ARBA" id="ARBA00023136"/>
    </source>
</evidence>
<comment type="subcellular location">
    <subcellularLocation>
        <location evidence="1">Membrane</location>
        <topology evidence="1">Multi-pass membrane protein</topology>
    </subcellularLocation>
</comment>
<feature type="region of interest" description="Disordered" evidence="8">
    <location>
        <begin position="421"/>
        <end position="468"/>
    </location>
</feature>
<keyword evidence="4 7" id="KW-1133">Transmembrane helix</keyword>
<evidence type="ECO:0000259" key="9">
    <source>
        <dbReference type="Pfam" id="PF01529"/>
    </source>
</evidence>
<sequence length="468" mass="53065">MFIIKYITLIGVRCLLKWCPPAESPFALLHFLVFLSWNGLVLYNYLCSVFIGPGYVKKGWKPDSEFNSEANRFAGVDESDLETDSEEEEASDEDSQSEEKEKEENVELFTQGRPVDSVLQYCEICEGYKAPRAHHCRRCNRCVMKMDHHCPWINNCVGHLNHANFTLFLFFAIVGCLHAAIVISVSLYRAFHVQWYMFNEDTYHPLVIMGPYEFIFGCLAIGFCIGVVIAVGSLLYLQIKSILRNRTPIEDWIMDKANHRHKVLYGKQFTYPYHLGWRRNLSAVFGGPDLWSKGYAWPIRGDCDQFTLTAEQVAQKTAKKERIVETRVVAPYSGSWCPLSKGLRTCWGQPCSDEPRAPLIVGDTVRISRWKRYAHSTAFVLHLQSHWLYGEVVGRRDKGGYRVKGWFPKSCVVEVLHLSDPPVSKPSSESGSTVPSKPSSSTALPTLPEEAFDETPSGGPAGDTKKDR</sequence>
<feature type="domain" description="Palmitoyltransferase DHHC" evidence="9">
    <location>
        <begin position="119"/>
        <end position="252"/>
    </location>
</feature>
<dbReference type="GO" id="GO:0019706">
    <property type="term" value="F:protein-cysteine S-palmitoyltransferase activity"/>
    <property type="evidence" value="ECO:0007669"/>
    <property type="project" value="UniProtKB-EC"/>
</dbReference>
<dbReference type="PROSITE" id="PS50216">
    <property type="entry name" value="DHHC"/>
    <property type="match status" value="1"/>
</dbReference>
<proteinExistence type="inferred from homology"/>
<evidence type="ECO:0000256" key="6">
    <source>
        <dbReference type="ARBA" id="ARBA00023315"/>
    </source>
</evidence>
<keyword evidence="3 7" id="KW-0812">Transmembrane</keyword>
<reference evidence="10" key="1">
    <citation type="submission" date="2020-11" db="EMBL/GenBank/DDBJ databases">
        <authorList>
            <person name="Tran Van P."/>
        </authorList>
    </citation>
    <scope>NUCLEOTIDE SEQUENCE</scope>
</reference>
<evidence type="ECO:0000256" key="4">
    <source>
        <dbReference type="ARBA" id="ARBA00022989"/>
    </source>
</evidence>
<name>A0A7R9A303_9CRUS</name>
<dbReference type="AlphaFoldDB" id="A0A7R9A303"/>
<comment type="domain">
    <text evidence="7">The DHHC domain is required for palmitoyltransferase activity.</text>
</comment>
<keyword evidence="2 7" id="KW-0808">Transferase</keyword>
<keyword evidence="6 7" id="KW-0012">Acyltransferase</keyword>
<feature type="compositionally biased region" description="Low complexity" evidence="8">
    <location>
        <begin position="421"/>
        <end position="442"/>
    </location>
</feature>
<gene>
    <name evidence="10" type="ORF">DSTB1V02_LOCUS6204</name>
</gene>
<evidence type="ECO:0000256" key="7">
    <source>
        <dbReference type="RuleBase" id="RU079119"/>
    </source>
</evidence>
<dbReference type="GO" id="GO:0016020">
    <property type="term" value="C:membrane"/>
    <property type="evidence" value="ECO:0007669"/>
    <property type="project" value="UniProtKB-SubCell"/>
</dbReference>